<proteinExistence type="inferred from homology"/>
<name>A0A399RQG7_9PROT</name>
<keyword evidence="5" id="KW-1185">Reference proteome</keyword>
<keyword evidence="2" id="KW-0479">Metal-binding</keyword>
<dbReference type="EMBL" id="QWFX01000005">
    <property type="protein sequence ID" value="RIJ32573.1"/>
    <property type="molecule type" value="Genomic_DNA"/>
</dbReference>
<evidence type="ECO:0000256" key="1">
    <source>
        <dbReference type="ARBA" id="ARBA00010211"/>
    </source>
</evidence>
<gene>
    <name evidence="4" type="ORF">D1223_01585</name>
</gene>
<dbReference type="RefSeq" id="WP_119374654.1">
    <property type="nucleotide sequence ID" value="NZ_QWFX01000005.1"/>
</dbReference>
<dbReference type="InterPro" id="IPR011234">
    <property type="entry name" value="Fumarylacetoacetase-like_C"/>
</dbReference>
<sequence>MKWLNFEIDGVLHCGALENGQVAPLQQGCLSQVLPDLDSKKTAVRKDDAIAISDVTLRQPVIRPGKILGIGLNYAAHAAESVSIIRRDQQKAQIWFNKQSTAANRPGGAIHLPRVSEQLDYEAELVVIIGKTGRHVPAERAMEIVAGFACGNDISVRDWQRASQTMMMGKGFDTHAPFGPCLVTPDEVGDLAGLAIRGYVNDELRQEGVLGDMIASVPEQIAHLTTAFTLEPGDVIFTGTPAGVGAGHTPPKWLKAGDRLRVDIENVGILENTVVDEPETARLG</sequence>
<keyword evidence="4" id="KW-0378">Hydrolase</keyword>
<protein>
    <submittedName>
        <fullName evidence="4">FAA hydrolase family protein</fullName>
    </submittedName>
</protein>
<feature type="domain" description="Fumarylacetoacetase-like C-terminal" evidence="3">
    <location>
        <begin position="66"/>
        <end position="275"/>
    </location>
</feature>
<evidence type="ECO:0000313" key="4">
    <source>
        <dbReference type="EMBL" id="RIJ32573.1"/>
    </source>
</evidence>
<dbReference type="GO" id="GO:0046872">
    <property type="term" value="F:metal ion binding"/>
    <property type="evidence" value="ECO:0007669"/>
    <property type="project" value="UniProtKB-KW"/>
</dbReference>
<evidence type="ECO:0000256" key="2">
    <source>
        <dbReference type="ARBA" id="ARBA00022723"/>
    </source>
</evidence>
<dbReference type="PANTHER" id="PTHR42796">
    <property type="entry name" value="FUMARYLACETOACETATE HYDROLASE DOMAIN-CONTAINING PROTEIN 2A-RELATED"/>
    <property type="match status" value="1"/>
</dbReference>
<dbReference type="OrthoDB" id="5197601at2"/>
<organism evidence="4 5">
    <name type="scientific">Henriciella mobilis</name>
    <dbReference type="NCBI Taxonomy" id="2305467"/>
    <lineage>
        <taxon>Bacteria</taxon>
        <taxon>Pseudomonadati</taxon>
        <taxon>Pseudomonadota</taxon>
        <taxon>Alphaproteobacteria</taxon>
        <taxon>Hyphomonadales</taxon>
        <taxon>Hyphomonadaceae</taxon>
        <taxon>Henriciella</taxon>
    </lineage>
</organism>
<comment type="similarity">
    <text evidence="1">Belongs to the FAH family.</text>
</comment>
<reference evidence="4 5" key="1">
    <citation type="submission" date="2018-08" db="EMBL/GenBank/DDBJ databases">
        <title>Henriciella mobilis sp. nov., isolated from seawater.</title>
        <authorList>
            <person name="Cheng H."/>
            <person name="Wu Y.-H."/>
            <person name="Xu X.-W."/>
            <person name="Guo L.-L."/>
        </authorList>
    </citation>
    <scope>NUCLEOTIDE SEQUENCE [LARGE SCALE GENOMIC DNA]</scope>
    <source>
        <strain evidence="4 5">JN25</strain>
    </source>
</reference>
<accession>A0A399RQG7</accession>
<dbReference type="GO" id="GO:0016787">
    <property type="term" value="F:hydrolase activity"/>
    <property type="evidence" value="ECO:0007669"/>
    <property type="project" value="UniProtKB-KW"/>
</dbReference>
<dbReference type="Proteomes" id="UP000266385">
    <property type="component" value="Unassembled WGS sequence"/>
</dbReference>
<dbReference type="GO" id="GO:0016853">
    <property type="term" value="F:isomerase activity"/>
    <property type="evidence" value="ECO:0007669"/>
    <property type="project" value="UniProtKB-ARBA"/>
</dbReference>
<evidence type="ECO:0000259" key="3">
    <source>
        <dbReference type="Pfam" id="PF01557"/>
    </source>
</evidence>
<dbReference type="InterPro" id="IPR036663">
    <property type="entry name" value="Fumarylacetoacetase_C_sf"/>
</dbReference>
<dbReference type="Pfam" id="PF01557">
    <property type="entry name" value="FAA_hydrolase"/>
    <property type="match status" value="1"/>
</dbReference>
<comment type="caution">
    <text evidence="4">The sequence shown here is derived from an EMBL/GenBank/DDBJ whole genome shotgun (WGS) entry which is preliminary data.</text>
</comment>
<dbReference type="GO" id="GO:0019752">
    <property type="term" value="P:carboxylic acid metabolic process"/>
    <property type="evidence" value="ECO:0007669"/>
    <property type="project" value="UniProtKB-ARBA"/>
</dbReference>
<dbReference type="FunFam" id="3.90.850.10:FF:000002">
    <property type="entry name" value="2-hydroxyhepta-2,4-diene-1,7-dioate isomerase"/>
    <property type="match status" value="1"/>
</dbReference>
<evidence type="ECO:0000313" key="5">
    <source>
        <dbReference type="Proteomes" id="UP000266385"/>
    </source>
</evidence>
<dbReference type="InterPro" id="IPR051121">
    <property type="entry name" value="FAH"/>
</dbReference>
<dbReference type="SUPFAM" id="SSF56529">
    <property type="entry name" value="FAH"/>
    <property type="match status" value="1"/>
</dbReference>
<dbReference type="Gene3D" id="3.90.850.10">
    <property type="entry name" value="Fumarylacetoacetase-like, C-terminal domain"/>
    <property type="match status" value="1"/>
</dbReference>
<dbReference type="AlphaFoldDB" id="A0A399RQG7"/>
<dbReference type="PANTHER" id="PTHR42796:SF4">
    <property type="entry name" value="FUMARYLACETOACETATE HYDROLASE DOMAIN-CONTAINING PROTEIN 2A"/>
    <property type="match status" value="1"/>
</dbReference>